<dbReference type="EMBL" id="LAZR01000113">
    <property type="protein sequence ID" value="KKN90065.1"/>
    <property type="molecule type" value="Genomic_DNA"/>
</dbReference>
<name>A0A0F9UA46_9ZZZZ</name>
<organism evidence="1">
    <name type="scientific">marine sediment metagenome</name>
    <dbReference type="NCBI Taxonomy" id="412755"/>
    <lineage>
        <taxon>unclassified sequences</taxon>
        <taxon>metagenomes</taxon>
        <taxon>ecological metagenomes</taxon>
    </lineage>
</organism>
<proteinExistence type="predicted"/>
<protein>
    <submittedName>
        <fullName evidence="1">Uncharacterized protein</fullName>
    </submittedName>
</protein>
<sequence length="192" mass="22112">MRKGGGNPKGGEFERKTCKELSLWISDGERDDLFWRSAMSGGRATLSLKKDKLASSQAGDVSAIDVLGHLFIGTFVVECKFYKDLELHKLFFGGKTGIVSFWWKAKKEAKAHGKVPFMVAKQNFMPTILCLDTRGSEIYENDNHDSHIDDILMAYFPEWDLFIYIWDEFLEKARHVDCSDYTTKRTRRKLLK</sequence>
<dbReference type="InterPro" id="IPR056931">
    <property type="entry name" value="D14-like"/>
</dbReference>
<accession>A0A0F9UA46</accession>
<dbReference type="Pfam" id="PF24608">
    <property type="entry name" value="PDDEXK_15"/>
    <property type="match status" value="1"/>
</dbReference>
<gene>
    <name evidence="1" type="ORF">LCGC14_0231780</name>
</gene>
<comment type="caution">
    <text evidence="1">The sequence shown here is derived from an EMBL/GenBank/DDBJ whole genome shotgun (WGS) entry which is preliminary data.</text>
</comment>
<evidence type="ECO:0000313" key="1">
    <source>
        <dbReference type="EMBL" id="KKN90065.1"/>
    </source>
</evidence>
<reference evidence="1" key="1">
    <citation type="journal article" date="2015" name="Nature">
        <title>Complex archaea that bridge the gap between prokaryotes and eukaryotes.</title>
        <authorList>
            <person name="Spang A."/>
            <person name="Saw J.H."/>
            <person name="Jorgensen S.L."/>
            <person name="Zaremba-Niedzwiedzka K."/>
            <person name="Martijn J."/>
            <person name="Lind A.E."/>
            <person name="van Eijk R."/>
            <person name="Schleper C."/>
            <person name="Guy L."/>
            <person name="Ettema T.J."/>
        </authorList>
    </citation>
    <scope>NUCLEOTIDE SEQUENCE</scope>
</reference>
<dbReference type="AlphaFoldDB" id="A0A0F9UA46"/>